<dbReference type="AlphaFoldDB" id="A0A2T0S847"/>
<protein>
    <recommendedName>
        <fullName evidence="3">DUF8175 domain-containing protein</fullName>
    </recommendedName>
</protein>
<dbReference type="Pfam" id="PF26526">
    <property type="entry name" value="DUF8175"/>
    <property type="match status" value="1"/>
</dbReference>
<dbReference type="EMBL" id="PVZG01000006">
    <property type="protein sequence ID" value="PRY29590.1"/>
    <property type="molecule type" value="Genomic_DNA"/>
</dbReference>
<evidence type="ECO:0000256" key="2">
    <source>
        <dbReference type="SAM" id="Phobius"/>
    </source>
</evidence>
<keyword evidence="2" id="KW-0812">Transmembrane</keyword>
<keyword evidence="2" id="KW-0472">Membrane</keyword>
<evidence type="ECO:0000313" key="5">
    <source>
        <dbReference type="Proteomes" id="UP000239209"/>
    </source>
</evidence>
<dbReference type="OrthoDB" id="4428031at2"/>
<gene>
    <name evidence="4" type="ORF">CLV70_106311</name>
</gene>
<organism evidence="4 5">
    <name type="scientific">Pseudosporangium ferrugineum</name>
    <dbReference type="NCBI Taxonomy" id="439699"/>
    <lineage>
        <taxon>Bacteria</taxon>
        <taxon>Bacillati</taxon>
        <taxon>Actinomycetota</taxon>
        <taxon>Actinomycetes</taxon>
        <taxon>Micromonosporales</taxon>
        <taxon>Micromonosporaceae</taxon>
        <taxon>Pseudosporangium</taxon>
    </lineage>
</organism>
<feature type="compositionally biased region" description="Basic and acidic residues" evidence="1">
    <location>
        <begin position="71"/>
        <end position="88"/>
    </location>
</feature>
<sequence length="246" mass="26480">MRRVTESGAVDDRPFWQQRGWQLSAAFLVLVLCSGVVTAVARISGSEVDNRQRPVAGPLAAGVASGQSRPEGCRTDDADQDPPRKAPADVKWQNLNGAKVPLSASAGPVRRSGPVLWCFAHTPLGAVMAANVIPRHMSGADWETVTVQQVVAGTDRDVFVARRSSMPAVSAQYTASSLAGFMLVEYGPEKATVRLLIRQAATLYVRTDYTVVWDGGDWKLRPYEGGELHSQVTEVAGNGGFVMWTV</sequence>
<evidence type="ECO:0000313" key="4">
    <source>
        <dbReference type="EMBL" id="PRY29590.1"/>
    </source>
</evidence>
<comment type="caution">
    <text evidence="4">The sequence shown here is derived from an EMBL/GenBank/DDBJ whole genome shotgun (WGS) entry which is preliminary data.</text>
</comment>
<keyword evidence="5" id="KW-1185">Reference proteome</keyword>
<feature type="transmembrane region" description="Helical" evidence="2">
    <location>
        <begin position="20"/>
        <end position="43"/>
    </location>
</feature>
<feature type="domain" description="DUF8175" evidence="3">
    <location>
        <begin position="62"/>
        <end position="242"/>
    </location>
</feature>
<feature type="region of interest" description="Disordered" evidence="1">
    <location>
        <begin position="52"/>
        <end position="88"/>
    </location>
</feature>
<name>A0A2T0S847_9ACTN</name>
<accession>A0A2T0S847</accession>
<proteinExistence type="predicted"/>
<dbReference type="InterPro" id="IPR058488">
    <property type="entry name" value="DUF8175"/>
</dbReference>
<evidence type="ECO:0000259" key="3">
    <source>
        <dbReference type="Pfam" id="PF26526"/>
    </source>
</evidence>
<dbReference type="Proteomes" id="UP000239209">
    <property type="component" value="Unassembled WGS sequence"/>
</dbReference>
<keyword evidence="2" id="KW-1133">Transmembrane helix</keyword>
<reference evidence="4 5" key="1">
    <citation type="submission" date="2018-03" db="EMBL/GenBank/DDBJ databases">
        <title>Genomic Encyclopedia of Archaeal and Bacterial Type Strains, Phase II (KMG-II): from individual species to whole genera.</title>
        <authorList>
            <person name="Goeker M."/>
        </authorList>
    </citation>
    <scope>NUCLEOTIDE SEQUENCE [LARGE SCALE GENOMIC DNA]</scope>
    <source>
        <strain evidence="4 5">DSM 45348</strain>
    </source>
</reference>
<evidence type="ECO:0000256" key="1">
    <source>
        <dbReference type="SAM" id="MobiDB-lite"/>
    </source>
</evidence>